<dbReference type="Pfam" id="PF22458">
    <property type="entry name" value="RsmF-B_ferredox"/>
    <property type="match status" value="1"/>
</dbReference>
<evidence type="ECO:0000256" key="5">
    <source>
        <dbReference type="PROSITE-ProRule" id="PRU01023"/>
    </source>
</evidence>
<dbReference type="PATRIC" id="fig|443610.3.peg.4191"/>
<dbReference type="PRINTS" id="PR02008">
    <property type="entry name" value="RCMTFAMILY"/>
</dbReference>
<evidence type="ECO:0000256" key="4">
    <source>
        <dbReference type="ARBA" id="ARBA00022884"/>
    </source>
</evidence>
<protein>
    <submittedName>
        <fullName evidence="7">MFS transporter</fullName>
    </submittedName>
</protein>
<comment type="caution">
    <text evidence="7">The sequence shown here is derived from an EMBL/GenBank/DDBJ whole genome shotgun (WGS) entry which is preliminary data.</text>
</comment>
<organism evidence="7 8">
    <name type="scientific">Devosia geojensis</name>
    <dbReference type="NCBI Taxonomy" id="443610"/>
    <lineage>
        <taxon>Bacteria</taxon>
        <taxon>Pseudomonadati</taxon>
        <taxon>Pseudomonadota</taxon>
        <taxon>Alphaproteobacteria</taxon>
        <taxon>Hyphomicrobiales</taxon>
        <taxon>Devosiaceae</taxon>
        <taxon>Devosia</taxon>
    </lineage>
</organism>
<keyword evidence="4 5" id="KW-0694">RNA-binding</keyword>
<dbReference type="OrthoDB" id="9810297at2"/>
<evidence type="ECO:0000256" key="1">
    <source>
        <dbReference type="ARBA" id="ARBA00022603"/>
    </source>
</evidence>
<feature type="binding site" evidence="5">
    <location>
        <position position="265"/>
    </location>
    <ligand>
        <name>S-adenosyl-L-methionine</name>
        <dbReference type="ChEBI" id="CHEBI:59789"/>
    </ligand>
</feature>
<dbReference type="PROSITE" id="PS51686">
    <property type="entry name" value="SAM_MT_RSMB_NOP"/>
    <property type="match status" value="1"/>
</dbReference>
<dbReference type="STRING" id="443610.VE25_08085"/>
<dbReference type="Gene3D" id="3.40.50.150">
    <property type="entry name" value="Vaccinia Virus protein VP39"/>
    <property type="match status" value="1"/>
</dbReference>
<keyword evidence="3 5" id="KW-0949">S-adenosyl-L-methionine</keyword>
<dbReference type="GO" id="GO:0008173">
    <property type="term" value="F:RNA methyltransferase activity"/>
    <property type="evidence" value="ECO:0007669"/>
    <property type="project" value="InterPro"/>
</dbReference>
<dbReference type="InterPro" id="IPR054728">
    <property type="entry name" value="RsmB-like_ferredoxin"/>
</dbReference>
<keyword evidence="8" id="KW-1185">Reference proteome</keyword>
<sequence>MRLPGRLSAAIEVLADIEARRRPVSEALKGWGINNRFAGAGDRAAIGNLVYDALRKRASHAHVMGSDDPRALVLAVAVRDWGEDPQALNAGFEGDTHAPAPLTDEEIARFGRGDDTLAATGNATRADVPEWLEASLERGIGSDWVTQLRAMTGRPPLDLRVNLLKSGRERVAKSLKRFEPLETAIAPNGLRMPAGGRDARTPNVTTDEAYLKGWFEVQDEGSQIVSALAGAAPGEQVLDLCAGAGGKTLATAAAMGNTGQIFAYDSDRARLAPIYERLKRNGVRNAQVRAPEEGALDDLAGRMDRVLIDAPCTGTGTWRRRPDTKWKLTPDLLAQRTGEQAALLDEAVRFVKLGGTLVYVTCSILPEENVDQIAAFRPRHPEFSVIDAAGLWATQLEGPVAALSDAQGGLLLTPLSTGTDGFYFCALRRNA</sequence>
<name>A0A0F5FUH4_9HYPH</name>
<dbReference type="InterPro" id="IPR001678">
    <property type="entry name" value="MeTrfase_RsmB-F_NOP2_dom"/>
</dbReference>
<dbReference type="EMBL" id="JZEX01000087">
    <property type="protein sequence ID" value="KKB12215.1"/>
    <property type="molecule type" value="Genomic_DNA"/>
</dbReference>
<gene>
    <name evidence="7" type="ORF">VE25_08085</name>
</gene>
<dbReference type="RefSeq" id="WP_046108104.1">
    <property type="nucleotide sequence ID" value="NZ_JZEX01000087.1"/>
</dbReference>
<comment type="similarity">
    <text evidence="5">Belongs to the class I-like SAM-binding methyltransferase superfamily. RsmB/NOP family.</text>
</comment>
<accession>A0A0F5FUH4</accession>
<evidence type="ECO:0000256" key="3">
    <source>
        <dbReference type="ARBA" id="ARBA00022691"/>
    </source>
</evidence>
<dbReference type="InterPro" id="IPR023267">
    <property type="entry name" value="RCMT"/>
</dbReference>
<keyword evidence="1 5" id="KW-0489">Methyltransferase</keyword>
<dbReference type="GO" id="GO:0003723">
    <property type="term" value="F:RNA binding"/>
    <property type="evidence" value="ECO:0007669"/>
    <property type="project" value="UniProtKB-UniRule"/>
</dbReference>
<evidence type="ECO:0000313" key="8">
    <source>
        <dbReference type="Proteomes" id="UP000033632"/>
    </source>
</evidence>
<feature type="active site" description="Nucleophile" evidence="5">
    <location>
        <position position="362"/>
    </location>
</feature>
<dbReference type="Proteomes" id="UP000033632">
    <property type="component" value="Unassembled WGS sequence"/>
</dbReference>
<feature type="domain" description="SAM-dependent MTase RsmB/NOP-type" evidence="6">
    <location>
        <begin position="147"/>
        <end position="430"/>
    </location>
</feature>
<dbReference type="InterPro" id="IPR029063">
    <property type="entry name" value="SAM-dependent_MTases_sf"/>
</dbReference>
<evidence type="ECO:0000313" key="7">
    <source>
        <dbReference type="EMBL" id="KKB12215.1"/>
    </source>
</evidence>
<dbReference type="PANTHER" id="PTHR22807:SF53">
    <property type="entry name" value="RIBOSOMAL RNA SMALL SUBUNIT METHYLTRANSFERASE B-RELATED"/>
    <property type="match status" value="1"/>
</dbReference>
<dbReference type="GO" id="GO:0001510">
    <property type="term" value="P:RNA methylation"/>
    <property type="evidence" value="ECO:0007669"/>
    <property type="project" value="InterPro"/>
</dbReference>
<feature type="binding site" evidence="5">
    <location>
        <position position="309"/>
    </location>
    <ligand>
        <name>S-adenosyl-L-methionine</name>
        <dbReference type="ChEBI" id="CHEBI:59789"/>
    </ligand>
</feature>
<evidence type="ECO:0000256" key="2">
    <source>
        <dbReference type="ARBA" id="ARBA00022679"/>
    </source>
</evidence>
<proteinExistence type="inferred from homology"/>
<dbReference type="PANTHER" id="PTHR22807">
    <property type="entry name" value="NOP2 YEAST -RELATED NOL1/NOP2/FMU SUN DOMAIN-CONTAINING"/>
    <property type="match status" value="1"/>
</dbReference>
<comment type="caution">
    <text evidence="5">Lacks conserved residue(s) required for the propagation of feature annotation.</text>
</comment>
<reference evidence="7 8" key="1">
    <citation type="submission" date="2015-03" db="EMBL/GenBank/DDBJ databases">
        <authorList>
            <person name="Hassan Y.I."/>
            <person name="Lepp D."/>
            <person name="Li X.-Z."/>
            <person name="Zhou T."/>
        </authorList>
    </citation>
    <scope>NUCLEOTIDE SEQUENCE [LARGE SCALE GENOMIC DNA]</scope>
    <source>
        <strain evidence="7 8">BD-c194</strain>
    </source>
</reference>
<dbReference type="InterPro" id="IPR049560">
    <property type="entry name" value="MeTrfase_RsmB-F_NOP2_cat"/>
</dbReference>
<evidence type="ECO:0000259" key="6">
    <source>
        <dbReference type="PROSITE" id="PS51686"/>
    </source>
</evidence>
<dbReference type="SUPFAM" id="SSF53335">
    <property type="entry name" value="S-adenosyl-L-methionine-dependent methyltransferases"/>
    <property type="match status" value="1"/>
</dbReference>
<dbReference type="AlphaFoldDB" id="A0A0F5FUH4"/>
<keyword evidence="2 5" id="KW-0808">Transferase</keyword>
<dbReference type="Pfam" id="PF01189">
    <property type="entry name" value="Methyltr_RsmB-F"/>
    <property type="match status" value="1"/>
</dbReference>